<dbReference type="PANTHER" id="PTHR15742:SF5">
    <property type="entry name" value="GIRDIN"/>
    <property type="match status" value="1"/>
</dbReference>
<feature type="coiled-coil region" evidence="1">
    <location>
        <begin position="277"/>
        <end position="406"/>
    </location>
</feature>
<keyword evidence="3" id="KW-1185">Reference proteome</keyword>
<evidence type="ECO:0000256" key="1">
    <source>
        <dbReference type="SAM" id="Coils"/>
    </source>
</evidence>
<evidence type="ECO:0000313" key="3">
    <source>
        <dbReference type="Proteomes" id="UP000675881"/>
    </source>
</evidence>
<protein>
    <submittedName>
        <fullName evidence="2">(salmon louse) hypothetical protein</fullName>
    </submittedName>
</protein>
<sequence>MNDLENKYQKLKTEYSAVTTDLENLRASYNMEASIWAKEKMDLQKKLNEIDRDAQINQLKIEADVSRSQVVCLKKECDDIKCKLNDYEKMSKFQKVVSNDNSIAEELEFKLNEINKKIVSEQREHKTEINTIVMKYKSKLDIMDEEMSSLKSTCSKYRRERETYKDMLESLENSKSRGTSSIDSEVNEYKSKFNDLTLKMQILEDELNDSKIEALKATAKIISEKSTYEIQIAELNSRINELEECALIESGRARIAGTRTKMELAWQKERDNQKKLINELNAMTRDLKSTLIEMEKERDCERLESKRKIDGMRKAFDSENEDTKKQITDLQYDLLELRDAHAKLRTTNEKLRRDRFKIEKENENLKSVTKTKKIESLAKDIEEFLKKIAKEEFQSALRRIKESTSELFKIHKVKETFLRTRSVISGSDVTNNYSIRRLERETSLDRISTGSRDSNFSTQSEW</sequence>
<dbReference type="Proteomes" id="UP000675881">
    <property type="component" value="Chromosome 12"/>
</dbReference>
<feature type="coiled-coil region" evidence="1">
    <location>
        <begin position="1"/>
        <end position="28"/>
    </location>
</feature>
<proteinExistence type="predicted"/>
<organism evidence="2 3">
    <name type="scientific">Lepeophtheirus salmonis</name>
    <name type="common">Salmon louse</name>
    <name type="synonym">Caligus salmonis</name>
    <dbReference type="NCBI Taxonomy" id="72036"/>
    <lineage>
        <taxon>Eukaryota</taxon>
        <taxon>Metazoa</taxon>
        <taxon>Ecdysozoa</taxon>
        <taxon>Arthropoda</taxon>
        <taxon>Crustacea</taxon>
        <taxon>Multicrustacea</taxon>
        <taxon>Hexanauplia</taxon>
        <taxon>Copepoda</taxon>
        <taxon>Siphonostomatoida</taxon>
        <taxon>Caligidae</taxon>
        <taxon>Lepeophtheirus</taxon>
    </lineage>
</organism>
<dbReference type="PANTHER" id="PTHR15742">
    <property type="entry name" value="GIRDIN"/>
    <property type="match status" value="1"/>
</dbReference>
<keyword evidence="1" id="KW-0175">Coiled coil</keyword>
<dbReference type="AlphaFoldDB" id="A0A7R8H2N7"/>
<evidence type="ECO:0000313" key="2">
    <source>
        <dbReference type="EMBL" id="CAF2818172.1"/>
    </source>
</evidence>
<gene>
    <name evidence="2" type="ORF">LSAA_3752</name>
</gene>
<dbReference type="OrthoDB" id="6381435at2759"/>
<accession>A0A7R8H2N7</accession>
<dbReference type="EMBL" id="HG994591">
    <property type="protein sequence ID" value="CAF2818172.1"/>
    <property type="molecule type" value="Genomic_DNA"/>
</dbReference>
<dbReference type="InterPro" id="IPR049885">
    <property type="entry name" value="MTCL1-3"/>
</dbReference>
<feature type="coiled-coil region" evidence="1">
    <location>
        <begin position="70"/>
        <end position="245"/>
    </location>
</feature>
<name>A0A7R8H2N7_LEPSM</name>
<reference evidence="2" key="1">
    <citation type="submission" date="2021-02" db="EMBL/GenBank/DDBJ databases">
        <authorList>
            <person name="Bekaert M."/>
        </authorList>
    </citation>
    <scope>NUCLEOTIDE SEQUENCE</scope>
    <source>
        <strain evidence="2">IoA-00</strain>
    </source>
</reference>